<dbReference type="EMBL" id="JACHWZ010000020">
    <property type="protein sequence ID" value="MBB3062781.1"/>
    <property type="molecule type" value="Genomic_DNA"/>
</dbReference>
<dbReference type="Proteomes" id="UP000535937">
    <property type="component" value="Unassembled WGS sequence"/>
</dbReference>
<gene>
    <name evidence="1" type="ORF">FHS09_003630</name>
</gene>
<name>A0A7W4WFP7_9GAMM</name>
<accession>A0A7W4WFP7</accession>
<evidence type="ECO:0000313" key="2">
    <source>
        <dbReference type="Proteomes" id="UP000535937"/>
    </source>
</evidence>
<proteinExistence type="predicted"/>
<comment type="caution">
    <text evidence="1">The sequence shown here is derived from an EMBL/GenBank/DDBJ whole genome shotgun (WGS) entry which is preliminary data.</text>
</comment>
<reference evidence="1 2" key="1">
    <citation type="submission" date="2020-08" db="EMBL/GenBank/DDBJ databases">
        <title>Genomic Encyclopedia of Type Strains, Phase III (KMG-III): the genomes of soil and plant-associated and newly described type strains.</title>
        <authorList>
            <person name="Whitman W."/>
        </authorList>
    </citation>
    <scope>NUCLEOTIDE SEQUENCE [LARGE SCALE GENOMIC DNA]</scope>
    <source>
        <strain evidence="1 2">CECT 8799</strain>
    </source>
</reference>
<sequence>MCPGLTDEDAAISHMMSRLVMEKTKPFTGYPLELLFQD</sequence>
<protein>
    <submittedName>
        <fullName evidence="1">Uncharacterized protein</fullName>
    </submittedName>
</protein>
<keyword evidence="2" id="KW-1185">Reference proteome</keyword>
<organism evidence="1 2">
    <name type="scientific">Microbulbifer rhizosphaerae</name>
    <dbReference type="NCBI Taxonomy" id="1562603"/>
    <lineage>
        <taxon>Bacteria</taxon>
        <taxon>Pseudomonadati</taxon>
        <taxon>Pseudomonadota</taxon>
        <taxon>Gammaproteobacteria</taxon>
        <taxon>Cellvibrionales</taxon>
        <taxon>Microbulbiferaceae</taxon>
        <taxon>Microbulbifer</taxon>
    </lineage>
</organism>
<evidence type="ECO:0000313" key="1">
    <source>
        <dbReference type="EMBL" id="MBB3062781.1"/>
    </source>
</evidence>
<dbReference type="AlphaFoldDB" id="A0A7W4WFP7"/>